<gene>
    <name evidence="1" type="ORF">LTR25_006043</name>
</gene>
<proteinExistence type="predicted"/>
<dbReference type="Proteomes" id="UP001345827">
    <property type="component" value="Unassembled WGS sequence"/>
</dbReference>
<protein>
    <recommendedName>
        <fullName evidence="3">Haloacid dehalogenase</fullName>
    </recommendedName>
</protein>
<dbReference type="InterPro" id="IPR051828">
    <property type="entry name" value="HAD-like_hydrolase_domain"/>
</dbReference>
<sequence>MTSPTRVPVFVVSLDALGTLYRFKEPMSTQYIKVAQNCGLKSNVDPTQLNKSFKEAFKHYNLVYPNYGKSKLENPEKWWTKVVNRAFGQLVDKDEIPSNLGVQLYHHFSSGAAYELYPDVRPFLDNLGALKREFNDPDGPLVVTGVITNSDPRVSLVLKDLGLRVGLDKIPKINMGKELSESWANVKAGRYDAELDFSRKYFKPDSDIDILTTSYEVGFEKPDAVMWDVGIRATYSSDPSSWSDPKEYADLMARSLGYRVGEVMWLHIGDEYDKDYIGATQASLEALLLKRDKDDDMLHKGSMPEQDVPTISTLSEASMVINVKARQFFQQVDS</sequence>
<comment type="caution">
    <text evidence="1">The sequence shown here is derived from an EMBL/GenBank/DDBJ whole genome shotgun (WGS) entry which is preliminary data.</text>
</comment>
<dbReference type="PANTHER" id="PTHR46191:SF2">
    <property type="entry name" value="HALOACID DEHALOGENASE-LIKE HYDROLASE DOMAIN-CONTAINING PROTEIN 3"/>
    <property type="match status" value="1"/>
</dbReference>
<dbReference type="InterPro" id="IPR036412">
    <property type="entry name" value="HAD-like_sf"/>
</dbReference>
<accession>A0AAV9Q3A8</accession>
<dbReference type="PANTHER" id="PTHR46191">
    <property type="match status" value="1"/>
</dbReference>
<dbReference type="Gene3D" id="3.40.50.1000">
    <property type="entry name" value="HAD superfamily/HAD-like"/>
    <property type="match status" value="1"/>
</dbReference>
<dbReference type="GO" id="GO:0005634">
    <property type="term" value="C:nucleus"/>
    <property type="evidence" value="ECO:0007669"/>
    <property type="project" value="TreeGrafter"/>
</dbReference>
<keyword evidence="2" id="KW-1185">Reference proteome</keyword>
<reference evidence="1 2" key="1">
    <citation type="submission" date="2023-06" db="EMBL/GenBank/DDBJ databases">
        <title>Black Yeasts Isolated from many extreme environments.</title>
        <authorList>
            <person name="Coleine C."/>
            <person name="Stajich J.E."/>
            <person name="Selbmann L."/>
        </authorList>
    </citation>
    <scope>NUCLEOTIDE SEQUENCE [LARGE SCALE GENOMIC DNA]</scope>
    <source>
        <strain evidence="1 2">CCFEE 5887</strain>
    </source>
</reference>
<name>A0AAV9Q3A8_9PEZI</name>
<evidence type="ECO:0000313" key="1">
    <source>
        <dbReference type="EMBL" id="KAK5535036.1"/>
    </source>
</evidence>
<organism evidence="1 2">
    <name type="scientific">Vermiconidia calcicola</name>
    <dbReference type="NCBI Taxonomy" id="1690605"/>
    <lineage>
        <taxon>Eukaryota</taxon>
        <taxon>Fungi</taxon>
        <taxon>Dikarya</taxon>
        <taxon>Ascomycota</taxon>
        <taxon>Pezizomycotina</taxon>
        <taxon>Dothideomycetes</taxon>
        <taxon>Dothideomycetidae</taxon>
        <taxon>Mycosphaerellales</taxon>
        <taxon>Extremaceae</taxon>
        <taxon>Vermiconidia</taxon>
    </lineage>
</organism>
<evidence type="ECO:0008006" key="3">
    <source>
        <dbReference type="Google" id="ProtNLM"/>
    </source>
</evidence>
<dbReference type="EMBL" id="JAXLQG010000010">
    <property type="protein sequence ID" value="KAK5535036.1"/>
    <property type="molecule type" value="Genomic_DNA"/>
</dbReference>
<evidence type="ECO:0000313" key="2">
    <source>
        <dbReference type="Proteomes" id="UP001345827"/>
    </source>
</evidence>
<dbReference type="AlphaFoldDB" id="A0AAV9Q3A8"/>
<dbReference type="InterPro" id="IPR044924">
    <property type="entry name" value="HAD-SF_hydro_IA_REG-2-like_cap"/>
</dbReference>
<dbReference type="SUPFAM" id="SSF56784">
    <property type="entry name" value="HAD-like"/>
    <property type="match status" value="1"/>
</dbReference>
<dbReference type="Gene3D" id="1.10.150.720">
    <property type="entry name" value="Haloacid dehalogenase-like hydrolase"/>
    <property type="match status" value="1"/>
</dbReference>
<dbReference type="InterPro" id="IPR023214">
    <property type="entry name" value="HAD_sf"/>
</dbReference>